<accession>A0A2P6NQF6</accession>
<reference evidence="4 5" key="1">
    <citation type="journal article" date="2018" name="Genome Biol. Evol.">
        <title>Multiple Roots of Fruiting Body Formation in Amoebozoa.</title>
        <authorList>
            <person name="Hillmann F."/>
            <person name="Forbes G."/>
            <person name="Novohradska S."/>
            <person name="Ferling I."/>
            <person name="Riege K."/>
            <person name="Groth M."/>
            <person name="Westermann M."/>
            <person name="Marz M."/>
            <person name="Spaller T."/>
            <person name="Winckler T."/>
            <person name="Schaap P."/>
            <person name="Glockner G."/>
        </authorList>
    </citation>
    <scope>NUCLEOTIDE SEQUENCE [LARGE SCALE GENOMIC DNA]</scope>
    <source>
        <strain evidence="4 5">Jena</strain>
    </source>
</reference>
<proteinExistence type="inferred from homology"/>
<sequence>MTTPMFVVDSFTNKAFSGNPAAVCLIESYIDQHDPNVENFLSYPSTLLQKIAKEMNLSETAFVWPKKIRDIQGDLSSSTTHYDLRWFTPTVEVPLCGHATLATANVLFKELAKNLKPEDKPDTLYFNTLSGELTVKLIDDRGTLQMNFPKGNPVKSILSDKEKQALCDAFHIPNDGIVDTHYCSITKKFVVEVRDSLIVKNLKPQFSTIMSNTYGSANVRGVIITTRASIADPEEQSFDFISRYFAPWVGIDEDPVTGSAHCVLAVYWSHKLGKKNHRALQASERGGILGVTLDEGEGRVLLQGTAVNVLQGVIHL</sequence>
<name>A0A2P6NQF6_9EUKA</name>
<dbReference type="Gene3D" id="3.10.310.10">
    <property type="entry name" value="Diaminopimelate Epimerase, Chain A, domain 1"/>
    <property type="match status" value="2"/>
</dbReference>
<evidence type="ECO:0000256" key="1">
    <source>
        <dbReference type="ARBA" id="ARBA00008270"/>
    </source>
</evidence>
<dbReference type="PANTHER" id="PTHR13774">
    <property type="entry name" value="PHENAZINE BIOSYNTHESIS PROTEIN"/>
    <property type="match status" value="1"/>
</dbReference>
<dbReference type="GO" id="GO:0016853">
    <property type="term" value="F:isomerase activity"/>
    <property type="evidence" value="ECO:0007669"/>
    <property type="project" value="UniProtKB-KW"/>
</dbReference>
<dbReference type="InterPro" id="IPR003719">
    <property type="entry name" value="Phenazine_PhzF-like"/>
</dbReference>
<dbReference type="AlphaFoldDB" id="A0A2P6NQF6"/>
<evidence type="ECO:0000313" key="4">
    <source>
        <dbReference type="EMBL" id="PRP86196.1"/>
    </source>
</evidence>
<dbReference type="NCBIfam" id="TIGR00654">
    <property type="entry name" value="PhzF_family"/>
    <property type="match status" value="1"/>
</dbReference>
<dbReference type="PANTHER" id="PTHR13774:SF17">
    <property type="entry name" value="PHENAZINE BIOSYNTHESIS-LIKE DOMAIN-CONTAINING PROTEIN"/>
    <property type="match status" value="1"/>
</dbReference>
<evidence type="ECO:0000313" key="5">
    <source>
        <dbReference type="Proteomes" id="UP000241769"/>
    </source>
</evidence>
<comment type="similarity">
    <text evidence="1">Belongs to the PhzF family.</text>
</comment>
<dbReference type="InParanoid" id="A0A2P6NQF6"/>
<keyword evidence="5" id="KW-1185">Reference proteome</keyword>
<evidence type="ECO:0000256" key="2">
    <source>
        <dbReference type="ARBA" id="ARBA00023235"/>
    </source>
</evidence>
<comment type="caution">
    <text evidence="4">The sequence shown here is derived from an EMBL/GenBank/DDBJ whole genome shotgun (WGS) entry which is preliminary data.</text>
</comment>
<dbReference type="PIRSF" id="PIRSF016184">
    <property type="entry name" value="PhzC_PhzF"/>
    <property type="match status" value="1"/>
</dbReference>
<gene>
    <name evidence="4" type="ORF">PROFUN_05712</name>
</gene>
<organism evidence="4 5">
    <name type="scientific">Planoprotostelium fungivorum</name>
    <dbReference type="NCBI Taxonomy" id="1890364"/>
    <lineage>
        <taxon>Eukaryota</taxon>
        <taxon>Amoebozoa</taxon>
        <taxon>Evosea</taxon>
        <taxon>Variosea</taxon>
        <taxon>Cavosteliida</taxon>
        <taxon>Cavosteliaceae</taxon>
        <taxon>Planoprotostelium</taxon>
    </lineage>
</organism>
<protein>
    <submittedName>
        <fullName evidence="4">Phenazine biosynthesis-like domain-containing protein</fullName>
    </submittedName>
</protein>
<dbReference type="OrthoDB" id="75169at2759"/>
<dbReference type="STRING" id="1890364.A0A2P6NQF6"/>
<dbReference type="SUPFAM" id="SSF54506">
    <property type="entry name" value="Diaminopimelate epimerase-like"/>
    <property type="match status" value="1"/>
</dbReference>
<dbReference type="Pfam" id="PF02567">
    <property type="entry name" value="PhzC-PhzF"/>
    <property type="match status" value="1"/>
</dbReference>
<dbReference type="Proteomes" id="UP000241769">
    <property type="component" value="Unassembled WGS sequence"/>
</dbReference>
<keyword evidence="2" id="KW-0413">Isomerase</keyword>
<dbReference type="EMBL" id="MDYQ01000034">
    <property type="protein sequence ID" value="PRP86196.1"/>
    <property type="molecule type" value="Genomic_DNA"/>
</dbReference>
<evidence type="ECO:0000256" key="3">
    <source>
        <dbReference type="PIRSR" id="PIRSR016184-1"/>
    </source>
</evidence>
<dbReference type="GO" id="GO:0005737">
    <property type="term" value="C:cytoplasm"/>
    <property type="evidence" value="ECO:0007669"/>
    <property type="project" value="TreeGrafter"/>
</dbReference>
<feature type="active site" evidence="3">
    <location>
        <position position="59"/>
    </location>
</feature>